<protein>
    <submittedName>
        <fullName evidence="2">Glyoxalase</fullName>
    </submittedName>
</protein>
<dbReference type="Gene3D" id="3.10.180.10">
    <property type="entry name" value="2,3-Dihydroxybiphenyl 1,2-Dioxygenase, domain 1"/>
    <property type="match status" value="1"/>
</dbReference>
<comment type="caution">
    <text evidence="2">The sequence shown here is derived from an EMBL/GenBank/DDBJ whole genome shotgun (WGS) entry which is preliminary data.</text>
</comment>
<dbReference type="RefSeq" id="WP_190266769.1">
    <property type="nucleotide sequence ID" value="NZ_BAABAD010000004.1"/>
</dbReference>
<dbReference type="InterPro" id="IPR053863">
    <property type="entry name" value="Glyoxy/Ble-like_N"/>
</dbReference>
<name>A0ABR7WB03_9ACTN</name>
<gene>
    <name evidence="2" type="ORF">IDF66_10345</name>
</gene>
<sequence length="140" mass="15136">MSTMLFVNLPVADVARSRAFFTCLGFRFDAMFCDQGTVCMEINDCSRVVLHAAQRFAGYAAGAVADPYVGRESLVAVSAGSRSEVDRCADAALTHGGSALRDPEDLGFMYCRSFCDLDGHAWEVVWMDASQIPADDDSST</sequence>
<dbReference type="Pfam" id="PF22677">
    <property type="entry name" value="Ble-like_N"/>
    <property type="match status" value="1"/>
</dbReference>
<evidence type="ECO:0000259" key="1">
    <source>
        <dbReference type="PROSITE" id="PS51819"/>
    </source>
</evidence>
<evidence type="ECO:0000313" key="3">
    <source>
        <dbReference type="Proteomes" id="UP000602395"/>
    </source>
</evidence>
<reference evidence="2 3" key="1">
    <citation type="submission" date="2020-09" db="EMBL/GenBank/DDBJ databases">
        <title>Novel species in genus Gordonia.</title>
        <authorList>
            <person name="Zhang G."/>
        </authorList>
    </citation>
    <scope>NUCLEOTIDE SEQUENCE [LARGE SCALE GENOMIC DNA]</scope>
    <source>
        <strain evidence="2 3">ON-33</strain>
    </source>
</reference>
<accession>A0ABR7WB03</accession>
<dbReference type="EMBL" id="JACWMS010000002">
    <property type="protein sequence ID" value="MBD1319987.1"/>
    <property type="molecule type" value="Genomic_DNA"/>
</dbReference>
<dbReference type="PANTHER" id="PTHR36503">
    <property type="entry name" value="BLR2520 PROTEIN"/>
    <property type="match status" value="1"/>
</dbReference>
<dbReference type="SUPFAM" id="SSF54593">
    <property type="entry name" value="Glyoxalase/Bleomycin resistance protein/Dihydroxybiphenyl dioxygenase"/>
    <property type="match status" value="1"/>
</dbReference>
<evidence type="ECO:0000313" key="2">
    <source>
        <dbReference type="EMBL" id="MBD1319987.1"/>
    </source>
</evidence>
<dbReference type="InterPro" id="IPR029068">
    <property type="entry name" value="Glyas_Bleomycin-R_OHBP_Dase"/>
</dbReference>
<dbReference type="PROSITE" id="PS51819">
    <property type="entry name" value="VOC"/>
    <property type="match status" value="1"/>
</dbReference>
<feature type="domain" description="VOC" evidence="1">
    <location>
        <begin position="3"/>
        <end position="127"/>
    </location>
</feature>
<dbReference type="PANTHER" id="PTHR36503:SF2">
    <property type="entry name" value="BLR2408 PROTEIN"/>
    <property type="match status" value="1"/>
</dbReference>
<organism evidence="2 3">
    <name type="scientific">Gordonia hankookensis</name>
    <dbReference type="NCBI Taxonomy" id="589403"/>
    <lineage>
        <taxon>Bacteria</taxon>
        <taxon>Bacillati</taxon>
        <taxon>Actinomycetota</taxon>
        <taxon>Actinomycetes</taxon>
        <taxon>Mycobacteriales</taxon>
        <taxon>Gordoniaceae</taxon>
        <taxon>Gordonia</taxon>
    </lineage>
</organism>
<proteinExistence type="predicted"/>
<dbReference type="InterPro" id="IPR037523">
    <property type="entry name" value="VOC_core"/>
</dbReference>
<keyword evidence="3" id="KW-1185">Reference proteome</keyword>
<dbReference type="Proteomes" id="UP000602395">
    <property type="component" value="Unassembled WGS sequence"/>
</dbReference>